<keyword evidence="3 7" id="KW-0032">Aminotransferase</keyword>
<dbReference type="GO" id="GO:0004360">
    <property type="term" value="F:glutamine-fructose-6-phosphate transaminase (isomerizing) activity"/>
    <property type="evidence" value="ECO:0007669"/>
    <property type="project" value="UniProtKB-EC"/>
</dbReference>
<evidence type="ECO:0000256" key="4">
    <source>
        <dbReference type="ARBA" id="ARBA00022679"/>
    </source>
</evidence>
<evidence type="ECO:0000313" key="8">
    <source>
        <dbReference type="Proteomes" id="UP000623215"/>
    </source>
</evidence>
<evidence type="ECO:0000256" key="2">
    <source>
        <dbReference type="ARBA" id="ARBA00012916"/>
    </source>
</evidence>
<sequence length="161" mass="18041">MCGIIGYLGDKKASEILLRGLKRLEYRGYDSCGIGVVEGGRLIVKKGVGKVDEVSKGENFLEVDGKVGIGHSRWATHGGITKENAHPHTDCKEELAVVHNGIISNYRELKEELIKRGHVFKSQTDTEVIPHLIEEELKRLNKSHISQEEYIEAVKRAIKRL</sequence>
<accession>A0A832ZZS4</accession>
<dbReference type="GO" id="GO:0006002">
    <property type="term" value="P:fructose 6-phosphate metabolic process"/>
    <property type="evidence" value="ECO:0007669"/>
    <property type="project" value="TreeGrafter"/>
</dbReference>
<evidence type="ECO:0000313" key="7">
    <source>
        <dbReference type="EMBL" id="HIQ32785.1"/>
    </source>
</evidence>
<dbReference type="InterPro" id="IPR047084">
    <property type="entry name" value="GFAT_N"/>
</dbReference>
<dbReference type="GO" id="GO:0006047">
    <property type="term" value="P:UDP-N-acetylglucosamine metabolic process"/>
    <property type="evidence" value="ECO:0007669"/>
    <property type="project" value="TreeGrafter"/>
</dbReference>
<dbReference type="Pfam" id="PF13522">
    <property type="entry name" value="GATase_6"/>
    <property type="match status" value="1"/>
</dbReference>
<dbReference type="PANTHER" id="PTHR10937">
    <property type="entry name" value="GLUCOSAMINE--FRUCTOSE-6-PHOSPHATE AMINOTRANSFERASE, ISOMERIZING"/>
    <property type="match status" value="1"/>
</dbReference>
<proteinExistence type="predicted"/>
<comment type="caution">
    <text evidence="7">The sequence shown here is derived from an EMBL/GenBank/DDBJ whole genome shotgun (WGS) entry which is preliminary data.</text>
</comment>
<keyword evidence="4 7" id="KW-0808">Transferase</keyword>
<reference evidence="7" key="1">
    <citation type="journal article" date="2020" name="ISME J.">
        <title>Gammaproteobacteria mediating utilization of methyl-, sulfur- and petroleum organic compounds in deep ocean hydrothermal plumes.</title>
        <authorList>
            <person name="Zhou Z."/>
            <person name="Liu Y."/>
            <person name="Pan J."/>
            <person name="Cron B.R."/>
            <person name="Toner B.M."/>
            <person name="Anantharaman K."/>
            <person name="Breier J.A."/>
            <person name="Dick G.J."/>
            <person name="Li M."/>
        </authorList>
    </citation>
    <scope>NUCLEOTIDE SEQUENCE</scope>
    <source>
        <strain evidence="7">SZUA-1534</strain>
    </source>
</reference>
<dbReference type="Proteomes" id="UP000623215">
    <property type="component" value="Unassembled WGS sequence"/>
</dbReference>
<feature type="non-terminal residue" evidence="7">
    <location>
        <position position="161"/>
    </location>
</feature>
<dbReference type="InterPro" id="IPR017932">
    <property type="entry name" value="GATase_2_dom"/>
</dbReference>
<dbReference type="CDD" id="cd00714">
    <property type="entry name" value="GFAT"/>
    <property type="match status" value="1"/>
</dbReference>
<feature type="domain" description="Glutamine amidotransferase type-2" evidence="6">
    <location>
        <begin position="2"/>
        <end position="161"/>
    </location>
</feature>
<dbReference type="EC" id="2.6.1.16" evidence="2"/>
<dbReference type="SUPFAM" id="SSF56235">
    <property type="entry name" value="N-terminal nucleophile aminohydrolases (Ntn hydrolases)"/>
    <property type="match status" value="1"/>
</dbReference>
<gene>
    <name evidence="7" type="ORF">EYH55_04830</name>
</gene>
<dbReference type="EMBL" id="DQVW01000092">
    <property type="protein sequence ID" value="HIQ32785.1"/>
    <property type="molecule type" value="Genomic_DNA"/>
</dbReference>
<dbReference type="GO" id="GO:0006487">
    <property type="term" value="P:protein N-linked glycosylation"/>
    <property type="evidence" value="ECO:0007669"/>
    <property type="project" value="TreeGrafter"/>
</dbReference>
<organism evidence="7 8">
    <name type="scientific">Methanothermococcus okinawensis</name>
    <dbReference type="NCBI Taxonomy" id="155863"/>
    <lineage>
        <taxon>Archaea</taxon>
        <taxon>Methanobacteriati</taxon>
        <taxon>Methanobacteriota</taxon>
        <taxon>Methanomada group</taxon>
        <taxon>Methanococci</taxon>
        <taxon>Methanococcales</taxon>
        <taxon>Methanococcaceae</taxon>
        <taxon>Methanothermococcus</taxon>
    </lineage>
</organism>
<dbReference type="InterPro" id="IPR029055">
    <property type="entry name" value="Ntn_hydrolases_N"/>
</dbReference>
<name>A0A832ZZS4_9EURY</name>
<evidence type="ECO:0000259" key="6">
    <source>
        <dbReference type="PROSITE" id="PS51278"/>
    </source>
</evidence>
<comment type="catalytic activity">
    <reaction evidence="1">
        <text>D-fructose 6-phosphate + L-glutamine = D-glucosamine 6-phosphate + L-glutamate</text>
        <dbReference type="Rhea" id="RHEA:13237"/>
        <dbReference type="ChEBI" id="CHEBI:29985"/>
        <dbReference type="ChEBI" id="CHEBI:58359"/>
        <dbReference type="ChEBI" id="CHEBI:58725"/>
        <dbReference type="ChEBI" id="CHEBI:61527"/>
        <dbReference type="EC" id="2.6.1.16"/>
    </reaction>
</comment>
<dbReference type="PANTHER" id="PTHR10937:SF0">
    <property type="entry name" value="GLUTAMINE--FRUCTOSE-6-PHOSPHATE TRANSAMINASE (ISOMERIZING)"/>
    <property type="match status" value="1"/>
</dbReference>
<dbReference type="AlphaFoldDB" id="A0A832ZZS4"/>
<evidence type="ECO:0000256" key="5">
    <source>
        <dbReference type="ARBA" id="ARBA00022962"/>
    </source>
</evidence>
<evidence type="ECO:0000256" key="1">
    <source>
        <dbReference type="ARBA" id="ARBA00001031"/>
    </source>
</evidence>
<keyword evidence="5" id="KW-0315">Glutamine amidotransferase</keyword>
<evidence type="ECO:0000256" key="3">
    <source>
        <dbReference type="ARBA" id="ARBA00022576"/>
    </source>
</evidence>
<dbReference type="Gene3D" id="3.60.20.10">
    <property type="entry name" value="Glutamine Phosphoribosylpyrophosphate, subunit 1, domain 1"/>
    <property type="match status" value="1"/>
</dbReference>
<protein>
    <recommendedName>
        <fullName evidence="2">glutamine--fructose-6-phosphate transaminase (isomerizing)</fullName>
        <ecNumber evidence="2">2.6.1.16</ecNumber>
    </recommendedName>
</protein>
<dbReference type="PROSITE" id="PS51278">
    <property type="entry name" value="GATASE_TYPE_2"/>
    <property type="match status" value="1"/>
</dbReference>